<dbReference type="EMBL" id="JABWDY010007759">
    <property type="protein sequence ID" value="KAF5202694.1"/>
    <property type="molecule type" value="Genomic_DNA"/>
</dbReference>
<dbReference type="AlphaFoldDB" id="A0A7J6WZ43"/>
<proteinExistence type="predicted"/>
<gene>
    <name evidence="2" type="ORF">FRX31_007718</name>
</gene>
<evidence type="ECO:0000313" key="3">
    <source>
        <dbReference type="Proteomes" id="UP000554482"/>
    </source>
</evidence>
<reference evidence="2 3" key="1">
    <citation type="submission" date="2020-06" db="EMBL/GenBank/DDBJ databases">
        <title>Transcriptomic and genomic resources for Thalictrum thalictroides and T. hernandezii: Facilitating candidate gene discovery in an emerging model plant lineage.</title>
        <authorList>
            <person name="Arias T."/>
            <person name="Riano-Pachon D.M."/>
            <person name="Di Stilio V.S."/>
        </authorList>
    </citation>
    <scope>NUCLEOTIDE SEQUENCE [LARGE SCALE GENOMIC DNA]</scope>
    <source>
        <strain evidence="3">cv. WT478/WT964</strain>
        <tissue evidence="2">Leaves</tissue>
    </source>
</reference>
<dbReference type="Gene3D" id="2.60.210.10">
    <property type="entry name" value="Apoptosis, Tumor Necrosis Factor Receptor Associated Protein 2, Chain A"/>
    <property type="match status" value="1"/>
</dbReference>
<evidence type="ECO:0000313" key="2">
    <source>
        <dbReference type="EMBL" id="KAF5202694.1"/>
    </source>
</evidence>
<protein>
    <recommendedName>
        <fullName evidence="1">MATH domain-containing protein</fullName>
    </recommendedName>
</protein>
<comment type="caution">
    <text evidence="2">The sequence shown here is derived from an EMBL/GenBank/DDBJ whole genome shotgun (WGS) entry which is preliminary data.</text>
</comment>
<dbReference type="SUPFAM" id="SSF49599">
    <property type="entry name" value="TRAF domain-like"/>
    <property type="match status" value="1"/>
</dbReference>
<keyword evidence="3" id="KW-1185">Reference proteome</keyword>
<dbReference type="PROSITE" id="PS50144">
    <property type="entry name" value="MATH"/>
    <property type="match status" value="1"/>
</dbReference>
<dbReference type="OrthoDB" id="1751883at2759"/>
<dbReference type="InterPro" id="IPR002083">
    <property type="entry name" value="MATH/TRAF_dom"/>
</dbReference>
<feature type="domain" description="MATH" evidence="1">
    <location>
        <begin position="1"/>
        <end position="53"/>
    </location>
</feature>
<evidence type="ECO:0000259" key="1">
    <source>
        <dbReference type="PROSITE" id="PS50144"/>
    </source>
</evidence>
<organism evidence="2 3">
    <name type="scientific">Thalictrum thalictroides</name>
    <name type="common">Rue-anemone</name>
    <name type="synonym">Anemone thalictroides</name>
    <dbReference type="NCBI Taxonomy" id="46969"/>
    <lineage>
        <taxon>Eukaryota</taxon>
        <taxon>Viridiplantae</taxon>
        <taxon>Streptophyta</taxon>
        <taxon>Embryophyta</taxon>
        <taxon>Tracheophyta</taxon>
        <taxon>Spermatophyta</taxon>
        <taxon>Magnoliopsida</taxon>
        <taxon>Ranunculales</taxon>
        <taxon>Ranunculaceae</taxon>
        <taxon>Thalictroideae</taxon>
        <taxon>Thalictrum</taxon>
    </lineage>
</organism>
<dbReference type="Pfam" id="PF22486">
    <property type="entry name" value="MATH_2"/>
    <property type="match status" value="1"/>
</dbReference>
<sequence length="70" mass="7673">MKDQLHGEDQEMEGVDWFDGHGWGDDEFIELECLNDFTEGFLVNDSLIIEAEVCVLGSSVSICTGSTSTA</sequence>
<dbReference type="CDD" id="cd00121">
    <property type="entry name" value="MATH"/>
    <property type="match status" value="1"/>
</dbReference>
<name>A0A7J6WZ43_THATH</name>
<dbReference type="Proteomes" id="UP000554482">
    <property type="component" value="Unassembled WGS sequence"/>
</dbReference>
<dbReference type="InterPro" id="IPR008974">
    <property type="entry name" value="TRAF-like"/>
</dbReference>
<accession>A0A7J6WZ43</accession>